<evidence type="ECO:0000256" key="4">
    <source>
        <dbReference type="ARBA" id="ARBA00022857"/>
    </source>
</evidence>
<keyword evidence="9" id="KW-1185">Reference proteome</keyword>
<dbReference type="PANTHER" id="PTHR45348">
    <property type="entry name" value="HYPOTHETICAL OXIDOREDUCTASE (EUROFUNG)"/>
    <property type="match status" value="1"/>
</dbReference>
<dbReference type="AlphaFoldDB" id="A0A8K0ST94"/>
<evidence type="ECO:0000256" key="5">
    <source>
        <dbReference type="ARBA" id="ARBA00023002"/>
    </source>
</evidence>
<gene>
    <name evidence="8" type="ORF">B0I35DRAFT_406211</name>
</gene>
<feature type="region of interest" description="Disordered" evidence="6">
    <location>
        <begin position="1"/>
        <end position="23"/>
    </location>
</feature>
<accession>A0A8K0ST94</accession>
<evidence type="ECO:0000256" key="3">
    <source>
        <dbReference type="ARBA" id="ARBA00022741"/>
    </source>
</evidence>
<dbReference type="CDD" id="cd08249">
    <property type="entry name" value="enoyl_reductase_like"/>
    <property type="match status" value="1"/>
</dbReference>
<dbReference type="InterPro" id="IPR013149">
    <property type="entry name" value="ADH-like_C"/>
</dbReference>
<dbReference type="InterPro" id="IPR036291">
    <property type="entry name" value="NAD(P)-bd_dom_sf"/>
</dbReference>
<evidence type="ECO:0000259" key="7">
    <source>
        <dbReference type="SMART" id="SM00829"/>
    </source>
</evidence>
<name>A0A8K0ST94_9HYPO</name>
<dbReference type="PANTHER" id="PTHR45348:SF1">
    <property type="entry name" value="TRANS-ENOYL REDUCTASE STHE"/>
    <property type="match status" value="1"/>
</dbReference>
<feature type="domain" description="Enoyl reductase (ER)" evidence="7">
    <location>
        <begin position="24"/>
        <end position="362"/>
    </location>
</feature>
<dbReference type="InterPro" id="IPR047122">
    <property type="entry name" value="Trans-enoyl_RdTase-like"/>
</dbReference>
<dbReference type="SMART" id="SM00829">
    <property type="entry name" value="PKS_ER"/>
    <property type="match status" value="1"/>
</dbReference>
<dbReference type="Pfam" id="PF00107">
    <property type="entry name" value="ADH_zinc_N"/>
    <property type="match status" value="1"/>
</dbReference>
<keyword evidence="5" id="KW-0560">Oxidoreductase</keyword>
<dbReference type="EMBL" id="JAGPNK010000003">
    <property type="protein sequence ID" value="KAH7324399.1"/>
    <property type="molecule type" value="Genomic_DNA"/>
</dbReference>
<comment type="similarity">
    <text evidence="1">Belongs to the zinc-containing alcohol dehydrogenase family.</text>
</comment>
<dbReference type="GO" id="GO:0016651">
    <property type="term" value="F:oxidoreductase activity, acting on NAD(P)H"/>
    <property type="evidence" value="ECO:0007669"/>
    <property type="project" value="InterPro"/>
</dbReference>
<feature type="compositionally biased region" description="Polar residues" evidence="6">
    <location>
        <begin position="1"/>
        <end position="11"/>
    </location>
</feature>
<evidence type="ECO:0000256" key="6">
    <source>
        <dbReference type="SAM" id="MobiDB-lite"/>
    </source>
</evidence>
<dbReference type="GO" id="GO:0000166">
    <property type="term" value="F:nucleotide binding"/>
    <property type="evidence" value="ECO:0007669"/>
    <property type="project" value="UniProtKB-KW"/>
</dbReference>
<keyword evidence="3" id="KW-0547">Nucleotide-binding</keyword>
<keyword evidence="4" id="KW-0521">NADP</keyword>
<evidence type="ECO:0000313" key="8">
    <source>
        <dbReference type="EMBL" id="KAH7324399.1"/>
    </source>
</evidence>
<dbReference type="InterPro" id="IPR020843">
    <property type="entry name" value="ER"/>
</dbReference>
<dbReference type="InterPro" id="IPR013154">
    <property type="entry name" value="ADH-like_N"/>
</dbReference>
<dbReference type="Pfam" id="PF08240">
    <property type="entry name" value="ADH_N"/>
    <property type="match status" value="1"/>
</dbReference>
<evidence type="ECO:0000256" key="1">
    <source>
        <dbReference type="ARBA" id="ARBA00008072"/>
    </source>
</evidence>
<comment type="caution">
    <text evidence="8">The sequence shown here is derived from an EMBL/GenBank/DDBJ whole genome shotgun (WGS) entry which is preliminary data.</text>
</comment>
<dbReference type="SUPFAM" id="SSF51735">
    <property type="entry name" value="NAD(P)-binding Rossmann-fold domains"/>
    <property type="match status" value="1"/>
</dbReference>
<evidence type="ECO:0000256" key="2">
    <source>
        <dbReference type="ARBA" id="ARBA00011245"/>
    </source>
</evidence>
<evidence type="ECO:0000313" key="9">
    <source>
        <dbReference type="Proteomes" id="UP000813444"/>
    </source>
</evidence>
<dbReference type="SUPFAM" id="SSF50129">
    <property type="entry name" value="GroES-like"/>
    <property type="match status" value="1"/>
</dbReference>
<dbReference type="Proteomes" id="UP000813444">
    <property type="component" value="Unassembled WGS sequence"/>
</dbReference>
<dbReference type="OrthoDB" id="48317at2759"/>
<dbReference type="InterPro" id="IPR011032">
    <property type="entry name" value="GroES-like_sf"/>
</dbReference>
<reference evidence="8" key="1">
    <citation type="journal article" date="2021" name="Nat. Commun.">
        <title>Genetic determinants of endophytism in the Arabidopsis root mycobiome.</title>
        <authorList>
            <person name="Mesny F."/>
            <person name="Miyauchi S."/>
            <person name="Thiergart T."/>
            <person name="Pickel B."/>
            <person name="Atanasova L."/>
            <person name="Karlsson M."/>
            <person name="Huettel B."/>
            <person name="Barry K.W."/>
            <person name="Haridas S."/>
            <person name="Chen C."/>
            <person name="Bauer D."/>
            <person name="Andreopoulos W."/>
            <person name="Pangilinan J."/>
            <person name="LaButti K."/>
            <person name="Riley R."/>
            <person name="Lipzen A."/>
            <person name="Clum A."/>
            <person name="Drula E."/>
            <person name="Henrissat B."/>
            <person name="Kohler A."/>
            <person name="Grigoriev I.V."/>
            <person name="Martin F.M."/>
            <person name="Hacquard S."/>
        </authorList>
    </citation>
    <scope>NUCLEOTIDE SEQUENCE</scope>
    <source>
        <strain evidence="8">MPI-CAGE-CH-0235</strain>
    </source>
</reference>
<sequence length="429" mass="45644">MTVPTRTQSALILNGTPGTTPPAGSLPLEVSSSHPIPGFPSDHHVLVRVLAVGLNPSDHKMAVHFPFPGTAGGCDFCGIVDQVAPGTAVMPHPPGTRVLGGVFPYRPNSTGGSFAEYVVVDANQLVRVPDHWSDLEAAALGGIGFGTVGMAMSDPGALALTGLPSKPSLKHEPVLVYGGGTATGTLACQLLKESGYDPIAVASNASAAMAKSYGAVGTVSYTSANPLEEIRAAADKRVIRHVLDCITDQESASICMGAIGRAGGRYACLEKCPESYRTRRTVHISEVMGFEPMGVDVDLGTDTTYTRHVNEEAYKIGCDWCHELQTLVDTGRVRPHPVKEIPGRWDGILEGLGRLMKGQVRVETSKHLTLMSDASGKEEELPFRTGKHVPHPSRWKSLAPSGSYACPRIRIQELRNGLSLTFRVRGLLK</sequence>
<dbReference type="Gene3D" id="3.90.180.10">
    <property type="entry name" value="Medium-chain alcohol dehydrogenases, catalytic domain"/>
    <property type="match status" value="1"/>
</dbReference>
<comment type="subunit">
    <text evidence="2">Monomer.</text>
</comment>
<dbReference type="Gene3D" id="3.40.50.720">
    <property type="entry name" value="NAD(P)-binding Rossmann-like Domain"/>
    <property type="match status" value="1"/>
</dbReference>
<organism evidence="8 9">
    <name type="scientific">Stachybotrys elegans</name>
    <dbReference type="NCBI Taxonomy" id="80388"/>
    <lineage>
        <taxon>Eukaryota</taxon>
        <taxon>Fungi</taxon>
        <taxon>Dikarya</taxon>
        <taxon>Ascomycota</taxon>
        <taxon>Pezizomycotina</taxon>
        <taxon>Sordariomycetes</taxon>
        <taxon>Hypocreomycetidae</taxon>
        <taxon>Hypocreales</taxon>
        <taxon>Stachybotryaceae</taxon>
        <taxon>Stachybotrys</taxon>
    </lineage>
</organism>
<protein>
    <submittedName>
        <fullName evidence="8">Zinc binding dehydrogenase</fullName>
    </submittedName>
</protein>
<proteinExistence type="inferred from homology"/>